<evidence type="ECO:0000313" key="11">
    <source>
        <dbReference type="EMBL" id="QCT94476.1"/>
    </source>
</evidence>
<keyword evidence="13" id="KW-1185">Reference proteome</keyword>
<keyword evidence="6" id="KW-0653">Protein transport</keyword>
<gene>
    <name evidence="10" type="primary">fliH</name>
    <name evidence="10" type="ORF">CMTB2_07661</name>
    <name evidence="11" type="ORF">FE773_04560</name>
</gene>
<evidence type="ECO:0000256" key="1">
    <source>
        <dbReference type="ARBA" id="ARBA00003041"/>
    </source>
</evidence>
<evidence type="ECO:0000313" key="10">
    <source>
        <dbReference type="EMBL" id="EDM24114.1"/>
    </source>
</evidence>
<keyword evidence="10" id="KW-0969">Cilium</keyword>
<dbReference type="GO" id="GO:0005829">
    <property type="term" value="C:cytosol"/>
    <property type="evidence" value="ECO:0007669"/>
    <property type="project" value="TreeGrafter"/>
</dbReference>
<evidence type="ECO:0000259" key="9">
    <source>
        <dbReference type="Pfam" id="PF02108"/>
    </source>
</evidence>
<evidence type="ECO:0000313" key="13">
    <source>
        <dbReference type="Proteomes" id="UP000306825"/>
    </source>
</evidence>
<keyword evidence="4" id="KW-0813">Transport</keyword>
<reference evidence="11 13" key="2">
    <citation type="submission" date="2019-05" db="EMBL/GenBank/DDBJ databases">
        <title>A comparative analysis of the Nautiliaceae.</title>
        <authorList>
            <person name="Grosche A."/>
            <person name="Smedile F."/>
            <person name="Vetriani C."/>
        </authorList>
    </citation>
    <scope>NUCLEOTIDE SEQUENCE [LARGE SCALE GENOMIC DNA]</scope>
    <source>
        <strain evidence="11 13">TB-2</strain>
    </source>
</reference>
<evidence type="ECO:0000256" key="7">
    <source>
        <dbReference type="ARBA" id="ARBA00023225"/>
    </source>
</evidence>
<keyword evidence="10" id="KW-0966">Cell projection</keyword>
<dbReference type="EMBL" id="ABCJ01000002">
    <property type="protein sequence ID" value="EDM24114.1"/>
    <property type="molecule type" value="Genomic_DNA"/>
</dbReference>
<reference evidence="10 12" key="1">
    <citation type="journal article" date="2011" name="Stand. Genomic Sci.">
        <title>Draft genome sequence of Caminibacter mediatlanticus strain TB-2, an epsilonproteobacterium isolated from a deep-sea hydrothermal vent.</title>
        <authorList>
            <person name="Giovannelli D."/>
            <person name="Ferriera S."/>
            <person name="Johnson J."/>
            <person name="Kravitz S."/>
            <person name="Perez-Rodriguez I."/>
            <person name="Ricci J."/>
            <person name="O'Brien C."/>
            <person name="Voordeckers J.W."/>
            <person name="Bini E."/>
            <person name="Vetriani C."/>
        </authorList>
    </citation>
    <scope>NUCLEOTIDE SEQUENCE [LARGE SCALE GENOMIC DNA]</scope>
    <source>
        <strain evidence="10 12">TB-2</strain>
    </source>
</reference>
<dbReference type="RefSeq" id="WP_007474135.1">
    <property type="nucleotide sequence ID" value="NZ_ABCJ01000002.1"/>
</dbReference>
<dbReference type="Proteomes" id="UP000306825">
    <property type="component" value="Chromosome"/>
</dbReference>
<dbReference type="PANTHER" id="PTHR34982:SF1">
    <property type="entry name" value="FLAGELLAR ASSEMBLY PROTEIN FLIH"/>
    <property type="match status" value="1"/>
</dbReference>
<evidence type="ECO:0000256" key="2">
    <source>
        <dbReference type="ARBA" id="ARBA00006602"/>
    </source>
</evidence>
<name>A0AAI9AIJ0_9BACT</name>
<dbReference type="GO" id="GO:0015031">
    <property type="term" value="P:protein transport"/>
    <property type="evidence" value="ECO:0007669"/>
    <property type="project" value="UniProtKB-KW"/>
</dbReference>
<dbReference type="Pfam" id="PF02108">
    <property type="entry name" value="FliH"/>
    <property type="match status" value="1"/>
</dbReference>
<dbReference type="PANTHER" id="PTHR34982">
    <property type="entry name" value="YOP PROTEINS TRANSLOCATION PROTEIN L"/>
    <property type="match status" value="1"/>
</dbReference>
<feature type="domain" description="Flagellar assembly protein FliH/Type III secretion system HrpE" evidence="9">
    <location>
        <begin position="132"/>
        <end position="250"/>
    </location>
</feature>
<dbReference type="InterPro" id="IPR018035">
    <property type="entry name" value="Flagellar_FliH/T3SS_HrpE"/>
</dbReference>
<organism evidence="10 12">
    <name type="scientific">Caminibacter mediatlanticus TB-2</name>
    <dbReference type="NCBI Taxonomy" id="391592"/>
    <lineage>
        <taxon>Bacteria</taxon>
        <taxon>Pseudomonadati</taxon>
        <taxon>Campylobacterota</taxon>
        <taxon>Epsilonproteobacteria</taxon>
        <taxon>Nautiliales</taxon>
        <taxon>Nautiliaceae</taxon>
        <taxon>Caminibacter</taxon>
    </lineage>
</organism>
<accession>A0AAI9AIJ0</accession>
<keyword evidence="10" id="KW-0282">Flagellum</keyword>
<evidence type="ECO:0000256" key="4">
    <source>
        <dbReference type="ARBA" id="ARBA00022448"/>
    </source>
</evidence>
<dbReference type="Proteomes" id="UP000003288">
    <property type="component" value="Unassembled WGS sequence"/>
</dbReference>
<evidence type="ECO:0000313" key="12">
    <source>
        <dbReference type="Proteomes" id="UP000003288"/>
    </source>
</evidence>
<dbReference type="InterPro" id="IPR051472">
    <property type="entry name" value="T3SS_Stator/FliH"/>
</dbReference>
<proteinExistence type="inferred from homology"/>
<evidence type="ECO:0000256" key="8">
    <source>
        <dbReference type="SAM" id="Coils"/>
    </source>
</evidence>
<keyword evidence="7" id="KW-1006">Bacterial flagellum protein export</keyword>
<dbReference type="GO" id="GO:0044781">
    <property type="term" value="P:bacterial-type flagellum organization"/>
    <property type="evidence" value="ECO:0007669"/>
    <property type="project" value="UniProtKB-KW"/>
</dbReference>
<dbReference type="AlphaFoldDB" id="A0AAI9AIJ0"/>
<dbReference type="EMBL" id="CP040463">
    <property type="protein sequence ID" value="QCT94476.1"/>
    <property type="molecule type" value="Genomic_DNA"/>
</dbReference>
<comment type="similarity">
    <text evidence="2">Belongs to the FliH family.</text>
</comment>
<evidence type="ECO:0000256" key="3">
    <source>
        <dbReference type="ARBA" id="ARBA00016507"/>
    </source>
</evidence>
<keyword evidence="8" id="KW-0175">Coiled coil</keyword>
<keyword evidence="5" id="KW-1005">Bacterial flagellum biogenesis</keyword>
<evidence type="ECO:0000256" key="5">
    <source>
        <dbReference type="ARBA" id="ARBA00022795"/>
    </source>
</evidence>
<comment type="function">
    <text evidence="1">Needed for flagellar regrowth and assembly.</text>
</comment>
<feature type="coiled-coil region" evidence="8">
    <location>
        <begin position="122"/>
        <end position="156"/>
    </location>
</feature>
<evidence type="ECO:0000256" key="6">
    <source>
        <dbReference type="ARBA" id="ARBA00022927"/>
    </source>
</evidence>
<protein>
    <recommendedName>
        <fullName evidence="3">Flagellar assembly protein FliH</fullName>
    </recommendedName>
</protein>
<sequence length="257" mass="29615">MSKIINDKKTKKHIIKPYKFKQLDETGNTMSEEFITFSDNSKKENEKKDIDIEIKDNEKQHSSEIIENLLSKIEELSNSIITSQLNFEKEIKKCHEESQIKIKEAFEEGYNKSKEECEKECQKKLQQTQEIYQDSIKKLEEITKIFNKKIEEIEKELVAVALDIAKEVLQKEVTTDSKNIALSLAKSLLNDIKEASKVTIKINPEDAEYVKKHIKDIEIIPDEAVKKGGIVIISDVGNIDGDIEERFNTVKEAIVNK</sequence>